<organism evidence="2 3">
    <name type="scientific">Flectobacillus longus</name>
    <dbReference type="NCBI Taxonomy" id="2984207"/>
    <lineage>
        <taxon>Bacteria</taxon>
        <taxon>Pseudomonadati</taxon>
        <taxon>Bacteroidota</taxon>
        <taxon>Cytophagia</taxon>
        <taxon>Cytophagales</taxon>
        <taxon>Flectobacillaceae</taxon>
        <taxon>Flectobacillus</taxon>
    </lineage>
</organism>
<evidence type="ECO:0000259" key="1">
    <source>
        <dbReference type="Pfam" id="PF01381"/>
    </source>
</evidence>
<dbReference type="CDD" id="cd00093">
    <property type="entry name" value="HTH_XRE"/>
    <property type="match status" value="1"/>
</dbReference>
<comment type="caution">
    <text evidence="2">The sequence shown here is derived from an EMBL/GenBank/DDBJ whole genome shotgun (WGS) entry which is preliminary data.</text>
</comment>
<proteinExistence type="predicted"/>
<feature type="domain" description="HTH cro/C1-type" evidence="1">
    <location>
        <begin position="16"/>
        <end position="65"/>
    </location>
</feature>
<dbReference type="Pfam" id="PF01381">
    <property type="entry name" value="HTH_3"/>
    <property type="match status" value="1"/>
</dbReference>
<evidence type="ECO:0000313" key="3">
    <source>
        <dbReference type="Proteomes" id="UP001236569"/>
    </source>
</evidence>
<dbReference type="Proteomes" id="UP001236569">
    <property type="component" value="Unassembled WGS sequence"/>
</dbReference>
<gene>
    <name evidence="2" type="ORF">QM480_09125</name>
</gene>
<dbReference type="InterPro" id="IPR010982">
    <property type="entry name" value="Lambda_DNA-bd_dom_sf"/>
</dbReference>
<dbReference type="SUPFAM" id="SSF47413">
    <property type="entry name" value="lambda repressor-like DNA-binding domains"/>
    <property type="match status" value="1"/>
</dbReference>
<dbReference type="EMBL" id="JASHID010000005">
    <property type="protein sequence ID" value="MDI9864485.1"/>
    <property type="molecule type" value="Genomic_DNA"/>
</dbReference>
<keyword evidence="3" id="KW-1185">Reference proteome</keyword>
<dbReference type="Gene3D" id="1.10.260.40">
    <property type="entry name" value="lambda repressor-like DNA-binding domains"/>
    <property type="match status" value="1"/>
</dbReference>
<dbReference type="InterPro" id="IPR001387">
    <property type="entry name" value="Cro/C1-type_HTH"/>
</dbReference>
<name>A0ABT6YLM7_9BACT</name>
<dbReference type="RefSeq" id="WP_283369678.1">
    <property type="nucleotide sequence ID" value="NZ_JASHID010000005.1"/>
</dbReference>
<reference evidence="2 3" key="1">
    <citation type="submission" date="2023-05" db="EMBL/GenBank/DDBJ databases">
        <title>Novel species of genus Flectobacillus isolated from stream in China.</title>
        <authorList>
            <person name="Lu H."/>
        </authorList>
    </citation>
    <scope>NUCLEOTIDE SEQUENCE [LARGE SCALE GENOMIC DNA]</scope>
    <source>
        <strain evidence="2 3">DC10W</strain>
    </source>
</reference>
<protein>
    <recommendedName>
        <fullName evidence="1">HTH cro/C1-type domain-containing protein</fullName>
    </recommendedName>
</protein>
<sequence>MKTDTIGERLELLIFSLKMNKKSFGESIGVSHTTIGNTIAGISEPRLSMLNAILKRYPNVSSDWLISGEGEMFAMSKNEPGLWQTLKENYEKRIEELQYTIALQKQLLGKHKPVPNRPSAGNIIYFFPDLTDEKIMAAEA</sequence>
<evidence type="ECO:0000313" key="2">
    <source>
        <dbReference type="EMBL" id="MDI9864485.1"/>
    </source>
</evidence>
<accession>A0ABT6YLM7</accession>